<dbReference type="RefSeq" id="XP_013060685.2">
    <property type="nucleotide sequence ID" value="XM_013205231.2"/>
</dbReference>
<name>A0A9U8DTP6_BIOGL</name>
<evidence type="ECO:0000313" key="3">
    <source>
        <dbReference type="RefSeq" id="XP_013060685.2"/>
    </source>
</evidence>
<evidence type="ECO:0000256" key="1">
    <source>
        <dbReference type="SAM" id="SignalP"/>
    </source>
</evidence>
<proteinExistence type="predicted"/>
<dbReference type="GeneID" id="106050281"/>
<protein>
    <submittedName>
        <fullName evidence="3">Uncharacterized protein LOC106050281</fullName>
    </submittedName>
</protein>
<dbReference type="KEGG" id="bgt:106050281"/>
<organism evidence="2 3">
    <name type="scientific">Biomphalaria glabrata</name>
    <name type="common">Bloodfluke planorb</name>
    <name type="synonym">Freshwater snail</name>
    <dbReference type="NCBI Taxonomy" id="6526"/>
    <lineage>
        <taxon>Eukaryota</taxon>
        <taxon>Metazoa</taxon>
        <taxon>Spiralia</taxon>
        <taxon>Lophotrochozoa</taxon>
        <taxon>Mollusca</taxon>
        <taxon>Gastropoda</taxon>
        <taxon>Heterobranchia</taxon>
        <taxon>Euthyneura</taxon>
        <taxon>Panpulmonata</taxon>
        <taxon>Hygrophila</taxon>
        <taxon>Lymnaeoidea</taxon>
        <taxon>Planorbidae</taxon>
        <taxon>Biomphalaria</taxon>
    </lineage>
</organism>
<reference evidence="3" key="1">
    <citation type="submission" date="2025-08" db="UniProtKB">
        <authorList>
            <consortium name="RefSeq"/>
        </authorList>
    </citation>
    <scope>IDENTIFICATION</scope>
</reference>
<feature type="signal peptide" evidence="1">
    <location>
        <begin position="1"/>
        <end position="17"/>
    </location>
</feature>
<evidence type="ECO:0000313" key="2">
    <source>
        <dbReference type="Proteomes" id="UP001165740"/>
    </source>
</evidence>
<feature type="chain" id="PRO_5040980739" evidence="1">
    <location>
        <begin position="18"/>
        <end position="199"/>
    </location>
</feature>
<accession>A0A9U8DTP6</accession>
<keyword evidence="2" id="KW-1185">Reference proteome</keyword>
<dbReference type="AlphaFoldDB" id="A0A9U8DTP6"/>
<sequence>MIVHIMFKHILLLGLLACPGMFQIFLPGCGPEVMTNATLRCYNISGVPYDEVSKNISQHLTLSIHADFYTKQCASRQNYTLARECIKTEFERCSMEDSIPTNDAFQWSLCDDPRVNFTCLAQADRHYPELTNCVETKITQSINHTTMTWQEQSCRSMKIATDCRVDMIRRCDSYTADQISLVATSALPPICQSPSAIIG</sequence>
<dbReference type="OrthoDB" id="6043899at2759"/>
<keyword evidence="1" id="KW-0732">Signal</keyword>
<gene>
    <name evidence="3" type="primary">LOC106050281</name>
</gene>
<dbReference type="Proteomes" id="UP001165740">
    <property type="component" value="Chromosome 4"/>
</dbReference>